<gene>
    <name evidence="3" type="ORF">SAMN06296020_106159</name>
</gene>
<feature type="transmembrane region" description="Helical" evidence="1">
    <location>
        <begin position="18"/>
        <end position="38"/>
    </location>
</feature>
<comment type="caution">
    <text evidence="3">The sequence shown here is derived from an EMBL/GenBank/DDBJ whole genome shotgun (WGS) entry which is preliminary data.</text>
</comment>
<accession>A0AA45WW70</accession>
<dbReference type="Pfam" id="PF08378">
    <property type="entry name" value="NERD"/>
    <property type="match status" value="1"/>
</dbReference>
<evidence type="ECO:0000313" key="3">
    <source>
        <dbReference type="EMBL" id="SMP57377.1"/>
    </source>
</evidence>
<name>A0AA45WW70_9CLOT</name>
<protein>
    <submittedName>
        <fullName evidence="3">Nuclease-related domain-containing protein</fullName>
    </submittedName>
</protein>
<dbReference type="EMBL" id="FXUF01000006">
    <property type="protein sequence ID" value="SMP57377.1"/>
    <property type="molecule type" value="Genomic_DNA"/>
</dbReference>
<keyword evidence="1" id="KW-1133">Transmembrane helix</keyword>
<keyword evidence="1" id="KW-0472">Membrane</keyword>
<keyword evidence="1" id="KW-0812">Transmembrane</keyword>
<sequence>MIFPLLYVIVSIYVFPRWFAMLVTYMLVLFVTYGIVFVKEFQAQKKEKPIKDRCKESKIEEIENTLCDQAVYRTPIALFNQDRLSLYETMFKLKEDPCNWYTNDEFCQKAIQLTNALDVAKKIEHEKCNLLGSHYSSMWHYRKNTEELFYAAPDSPIKRCQHMLKGHFGEVKAQKVLDNLAIEYMEGFNFHGKDSTESVEIDFLTIVKGTLYTIEVKDYSADEIAIESSGQLMKWINGRSEPLEIMNQVSRHGKFLRSIFGNQMQIISIIALSDKNTRVIDNFNSDTLKVVYVDALPFLIGAAQTEADLDLLSQLLKYKTKPKMFPFFDIDTMRSELHDQLLAERQELDRLLDPSYQKGQLLKLEHAMRKIAEIETGYDERYGNELFSPNERHEVVGRLMENFLTAYLNLLNELIENPYWAELYDECFEKIGISG</sequence>
<dbReference type="InterPro" id="IPR011528">
    <property type="entry name" value="NERD"/>
</dbReference>
<reference evidence="3" key="1">
    <citation type="submission" date="2017-05" db="EMBL/GenBank/DDBJ databases">
        <authorList>
            <person name="Varghese N."/>
            <person name="Submissions S."/>
        </authorList>
    </citation>
    <scope>NUCLEOTIDE SEQUENCE</scope>
    <source>
        <strain evidence="3">Su22</strain>
    </source>
</reference>
<feature type="domain" description="NERD" evidence="2">
    <location>
        <begin position="165"/>
        <end position="279"/>
    </location>
</feature>
<keyword evidence="4" id="KW-1185">Reference proteome</keyword>
<organism evidence="3 4">
    <name type="scientific">Anoxynatronum buryatiense</name>
    <dbReference type="NCBI Taxonomy" id="489973"/>
    <lineage>
        <taxon>Bacteria</taxon>
        <taxon>Bacillati</taxon>
        <taxon>Bacillota</taxon>
        <taxon>Clostridia</taxon>
        <taxon>Eubacteriales</taxon>
        <taxon>Clostridiaceae</taxon>
        <taxon>Anoxynatronum</taxon>
    </lineage>
</organism>
<dbReference type="PROSITE" id="PS50965">
    <property type="entry name" value="NERD"/>
    <property type="match status" value="1"/>
</dbReference>
<evidence type="ECO:0000313" key="4">
    <source>
        <dbReference type="Proteomes" id="UP001158066"/>
    </source>
</evidence>
<evidence type="ECO:0000256" key="1">
    <source>
        <dbReference type="SAM" id="Phobius"/>
    </source>
</evidence>
<proteinExistence type="predicted"/>
<dbReference type="AlphaFoldDB" id="A0AA45WW70"/>
<evidence type="ECO:0000259" key="2">
    <source>
        <dbReference type="PROSITE" id="PS50965"/>
    </source>
</evidence>
<dbReference type="Proteomes" id="UP001158066">
    <property type="component" value="Unassembled WGS sequence"/>
</dbReference>